<proteinExistence type="predicted"/>
<name>A0ABP7PML3_9SPHI</name>
<dbReference type="EMBL" id="BAABAK010000010">
    <property type="protein sequence ID" value="GAA3967409.1"/>
    <property type="molecule type" value="Genomic_DNA"/>
</dbReference>
<accession>A0ABP7PML3</accession>
<feature type="chain" id="PRO_5045670345" description="Tetratricopeptide repeat-containing protein" evidence="1">
    <location>
        <begin position="24"/>
        <end position="822"/>
    </location>
</feature>
<dbReference type="Proteomes" id="UP001501081">
    <property type="component" value="Unassembled WGS sequence"/>
</dbReference>
<keyword evidence="1" id="KW-0732">Signal</keyword>
<evidence type="ECO:0000313" key="3">
    <source>
        <dbReference type="Proteomes" id="UP001501081"/>
    </source>
</evidence>
<gene>
    <name evidence="2" type="ORF">GCM10022246_20250</name>
</gene>
<reference evidence="3" key="1">
    <citation type="journal article" date="2019" name="Int. J. Syst. Evol. Microbiol.">
        <title>The Global Catalogue of Microorganisms (GCM) 10K type strain sequencing project: providing services to taxonomists for standard genome sequencing and annotation.</title>
        <authorList>
            <consortium name="The Broad Institute Genomics Platform"/>
            <consortium name="The Broad Institute Genome Sequencing Center for Infectious Disease"/>
            <person name="Wu L."/>
            <person name="Ma J."/>
        </authorList>
    </citation>
    <scope>NUCLEOTIDE SEQUENCE [LARGE SCALE GENOMIC DNA]</scope>
    <source>
        <strain evidence="3">JCM 17338</strain>
    </source>
</reference>
<evidence type="ECO:0008006" key="4">
    <source>
        <dbReference type="Google" id="ProtNLM"/>
    </source>
</evidence>
<keyword evidence="3" id="KW-1185">Reference proteome</keyword>
<dbReference type="RefSeq" id="WP_344766732.1">
    <property type="nucleotide sequence ID" value="NZ_BAABAK010000010.1"/>
</dbReference>
<feature type="signal peptide" evidence="1">
    <location>
        <begin position="1"/>
        <end position="23"/>
    </location>
</feature>
<organism evidence="2 3">
    <name type="scientific">Pedobacter ginsengiterrae</name>
    <dbReference type="NCBI Taxonomy" id="871696"/>
    <lineage>
        <taxon>Bacteria</taxon>
        <taxon>Pseudomonadati</taxon>
        <taxon>Bacteroidota</taxon>
        <taxon>Sphingobacteriia</taxon>
        <taxon>Sphingobacteriales</taxon>
        <taxon>Sphingobacteriaceae</taxon>
        <taxon>Pedobacter</taxon>
    </lineage>
</organism>
<protein>
    <recommendedName>
        <fullName evidence="4">Tetratricopeptide repeat-containing protein</fullName>
    </recommendedName>
</protein>
<evidence type="ECO:0000256" key="1">
    <source>
        <dbReference type="SAM" id="SignalP"/>
    </source>
</evidence>
<evidence type="ECO:0000313" key="2">
    <source>
        <dbReference type="EMBL" id="GAA3967409.1"/>
    </source>
</evidence>
<sequence length="822" mass="94451">MKTFKKLSIIFSFFFLAFFGEIAINVACGGEIDPYDYYVSYFHNNTQGDEYSAFAFTEMAYLYSDYEMESESDINSNEWAKYLNVKAADVYHVMYASDSATSVLLSKYNTKTSLPDSLSKNSFLAGLAKNKEALNYFLYAKSCEPLANASWNQWNPEPRDLGAMVEKADEGLNLIASEKDDFLKLRYAYQTARMFHYAAQYQDCKSVYEKFIKTNKSKSAAKGWAEALYAGSVRKSGNPEEAAYLFSKVFASNPERRVQAYKNYYYTSSPLTSVLKYAKSDADKTNIWAINGFGNADADVESLEKVYEYNPKSLLNGSLLVREVNKLEKNLIENSDIAKIGYNYYFSGYGNGGKYKDSIRNVNLKHLNQIKNFSVKMATEKKYPQPALGTLTAAYLSWMENQDAHALNYLGTLNADKLPERLRDQYRIIDLLIKSKGIKKGNPFNENDLLPALKWLDEKRFEENREQEKNQNYSYDRTGNGGSRFTLTTRNFYQQILAPAYLKMGDTAKAALAMVKGDLIYKTVSDNSLFKNMSYQTTSFWQKYLSPKSMQNLANLKNAPASNNVISLLSKALNQLKNDDFYELYGTTYLRTHNYAKAIEMFNKVSPNYNYFAPENWYASESETKLYANPFIETVNDYPKQYVAAKASITKKAFAAEMLRLQKLTVSDKKNAALYYYKMANAVYQTGYFGNSWFLISYDWSSDDNYNPAKYVYDADYKKAQTAKNWYLKARALSTNADFKAKCTFMLAKCAQKQIIMNYNNVSLSYYDTKDVKYKDFLKANYNNPYFKELKLKYAKTQFYAVAESECSYMKDFISPRINKGE</sequence>
<comment type="caution">
    <text evidence="2">The sequence shown here is derived from an EMBL/GenBank/DDBJ whole genome shotgun (WGS) entry which is preliminary data.</text>
</comment>